<keyword evidence="2" id="KW-1185">Reference proteome</keyword>
<name>U5D309_AMBTC</name>
<dbReference type="PROSITE" id="PS51257">
    <property type="entry name" value="PROKAR_LIPOPROTEIN"/>
    <property type="match status" value="1"/>
</dbReference>
<accession>U5D309</accession>
<dbReference type="AlphaFoldDB" id="U5D309"/>
<organism evidence="1 2">
    <name type="scientific">Amborella trichopoda</name>
    <dbReference type="NCBI Taxonomy" id="13333"/>
    <lineage>
        <taxon>Eukaryota</taxon>
        <taxon>Viridiplantae</taxon>
        <taxon>Streptophyta</taxon>
        <taxon>Embryophyta</taxon>
        <taxon>Tracheophyta</taxon>
        <taxon>Spermatophyta</taxon>
        <taxon>Magnoliopsida</taxon>
        <taxon>Amborellales</taxon>
        <taxon>Amborellaceae</taxon>
        <taxon>Amborella</taxon>
    </lineage>
</organism>
<gene>
    <name evidence="1" type="ORF">AMTR_s00039p00132060</name>
</gene>
<reference evidence="2" key="1">
    <citation type="journal article" date="2013" name="Science">
        <title>The Amborella genome and the evolution of flowering plants.</title>
        <authorList>
            <consortium name="Amborella Genome Project"/>
        </authorList>
    </citation>
    <scope>NUCLEOTIDE SEQUENCE [LARGE SCALE GENOMIC DNA]</scope>
</reference>
<proteinExistence type="predicted"/>
<dbReference type="Proteomes" id="UP000017836">
    <property type="component" value="Unassembled WGS sequence"/>
</dbReference>
<evidence type="ECO:0000313" key="1">
    <source>
        <dbReference type="EMBL" id="ERN15802.1"/>
    </source>
</evidence>
<protein>
    <submittedName>
        <fullName evidence="1">Uncharacterized protein</fullName>
    </submittedName>
</protein>
<dbReference type="EMBL" id="KI392495">
    <property type="protein sequence ID" value="ERN15802.1"/>
    <property type="molecule type" value="Genomic_DNA"/>
</dbReference>
<evidence type="ECO:0000313" key="2">
    <source>
        <dbReference type="Proteomes" id="UP000017836"/>
    </source>
</evidence>
<dbReference type="HOGENOM" id="CLU_2295477_0_0_1"/>
<sequence length="101" mass="11114">MKTGFTNLGGLAGSPIPWIVSCKSKGLNVSVVLPDGMGEDTLEGCTSLHVALSSSPKVNLYDDLPLESDREIFTVDFLQLHFSKFNKEACWKLVEEKMFFG</sequence>
<dbReference type="Gramene" id="ERN15802">
    <property type="protein sequence ID" value="ERN15802"/>
    <property type="gene ID" value="AMTR_s00039p00132060"/>
</dbReference>